<keyword evidence="2" id="KW-1185">Reference proteome</keyword>
<dbReference type="AlphaFoldDB" id="A0A318SAI3"/>
<evidence type="ECO:0000313" key="2">
    <source>
        <dbReference type="Proteomes" id="UP000248326"/>
    </source>
</evidence>
<protein>
    <recommendedName>
        <fullName evidence="3">Quinate 5-dehydrogenase</fullName>
    </recommendedName>
</protein>
<dbReference type="Proteomes" id="UP000248326">
    <property type="component" value="Unassembled WGS sequence"/>
</dbReference>
<dbReference type="EMBL" id="QJSX01000003">
    <property type="protein sequence ID" value="PYE55220.1"/>
    <property type="molecule type" value="Genomic_DNA"/>
</dbReference>
<sequence>MTQLLSNWTPAPSGYKHVVSVSIGSSKRDAREETEVLGQKFVLERLGTDGDMRKAGDLLGALDGRVDAFGLGGTDLYIVAGDRRYTFRDIAKLAANARTTPLLDGSGLKHTLEREAIRLLDPVVGWKGRRTLMVNAVDRFGMAEALSEAGARVMFGDLVFGLGIPIPIRSLDTLRRTAYLSLPVITRLPFQWFYPTGEKQEKTVQGAGTKYYDEADVIAGDFLYIRRYAPSRLDGKTILTNTTTKQDVEWARGAGAARLITTTPRIGGRSFGTNVMEAFFVALSGEGRPLTEDEYLRYIHLVGFKPEITELQDAPSSA</sequence>
<name>A0A318SAI3_9DEIO</name>
<comment type="caution">
    <text evidence="1">The sequence shown here is derived from an EMBL/GenBank/DDBJ whole genome shotgun (WGS) entry which is preliminary data.</text>
</comment>
<accession>A0A318SAI3</accession>
<dbReference type="RefSeq" id="WP_110885587.1">
    <property type="nucleotide sequence ID" value="NZ_QJSX01000003.1"/>
</dbReference>
<dbReference type="OrthoDB" id="9780944at2"/>
<proteinExistence type="predicted"/>
<evidence type="ECO:0008006" key="3">
    <source>
        <dbReference type="Google" id="ProtNLM"/>
    </source>
</evidence>
<organism evidence="1 2">
    <name type="scientific">Deinococcus yavapaiensis KR-236</name>
    <dbReference type="NCBI Taxonomy" id="694435"/>
    <lineage>
        <taxon>Bacteria</taxon>
        <taxon>Thermotogati</taxon>
        <taxon>Deinococcota</taxon>
        <taxon>Deinococci</taxon>
        <taxon>Deinococcales</taxon>
        <taxon>Deinococcaceae</taxon>
        <taxon>Deinococcus</taxon>
    </lineage>
</organism>
<gene>
    <name evidence="1" type="ORF">DES52_10350</name>
</gene>
<reference evidence="1 2" key="1">
    <citation type="submission" date="2018-06" db="EMBL/GenBank/DDBJ databases">
        <title>Genomic Encyclopedia of Type Strains, Phase IV (KMG-IV): sequencing the most valuable type-strain genomes for metagenomic binning, comparative biology and taxonomic classification.</title>
        <authorList>
            <person name="Goeker M."/>
        </authorList>
    </citation>
    <scope>NUCLEOTIDE SEQUENCE [LARGE SCALE GENOMIC DNA]</scope>
    <source>
        <strain evidence="1 2">DSM 18048</strain>
    </source>
</reference>
<evidence type="ECO:0000313" key="1">
    <source>
        <dbReference type="EMBL" id="PYE55220.1"/>
    </source>
</evidence>